<evidence type="ECO:0000313" key="11">
    <source>
        <dbReference type="Proteomes" id="UP000602198"/>
    </source>
</evidence>
<evidence type="ECO:0000256" key="1">
    <source>
        <dbReference type="ARBA" id="ARBA00004651"/>
    </source>
</evidence>
<evidence type="ECO:0000256" key="5">
    <source>
        <dbReference type="ARBA" id="ARBA00022692"/>
    </source>
</evidence>
<comment type="subcellular location">
    <subcellularLocation>
        <location evidence="1">Cell membrane</location>
        <topology evidence="1">Multi-pass membrane protein</topology>
    </subcellularLocation>
</comment>
<protein>
    <submittedName>
        <fullName evidence="10">MFS transporter</fullName>
    </submittedName>
</protein>
<dbReference type="PROSITE" id="PS50850">
    <property type="entry name" value="MFS"/>
    <property type="match status" value="1"/>
</dbReference>
<dbReference type="SUPFAM" id="SSF103473">
    <property type="entry name" value="MFS general substrate transporter"/>
    <property type="match status" value="1"/>
</dbReference>
<keyword evidence="11" id="KW-1185">Reference proteome</keyword>
<evidence type="ECO:0000256" key="4">
    <source>
        <dbReference type="ARBA" id="ARBA00022475"/>
    </source>
</evidence>
<comment type="caution">
    <text evidence="10">The sequence shown here is derived from an EMBL/GenBank/DDBJ whole genome shotgun (WGS) entry which is preliminary data.</text>
</comment>
<sequence>MVATAAVDYGTGRRIAVLVICCSAVLVAGLDTTALNVALPAISRDLHSDIAGAQWTIASYTLVLACLLTFSGALGDRIGRRTVFQIGLGIFAAGSLACSLAPSLGWLVGFRMVQAVGGSMLSPAAMAIVTHVFAQPADRVRALGIWSGAYGVSIAAGPCLGGLLVDGIGWEAVFWINVPICLAALVATAVFVPQSRADRARRLDPPGQLLVIGFLGLLIFAIIEAPHRGWGSPMVVGAFAGSAVCLALLIRQELRTPEPLVDVRAFRSPKLSGATVIAVLAYFALGGFLFLNTFYLQEVRGDRPVIAGLELLPMAAAMVVGGPVAGRLVARWGTRFTLQVGTVVAAAASILLTFTFDTGGQIPLLLGYALFGAGIGIVNPPITNAAVSGLPAAQSGVASSLASTSRQVGQCLGVAVIGSVVAGYSGALASAEAFHRPATLSWLTMSAVLVAAFVVARAITRR</sequence>
<dbReference type="InterPro" id="IPR020846">
    <property type="entry name" value="MFS_dom"/>
</dbReference>
<keyword evidence="7 8" id="KW-0472">Membrane</keyword>
<feature type="transmembrane region" description="Helical" evidence="8">
    <location>
        <begin position="174"/>
        <end position="193"/>
    </location>
</feature>
<feature type="domain" description="Major facilitator superfamily (MFS) profile" evidence="9">
    <location>
        <begin position="17"/>
        <end position="462"/>
    </location>
</feature>
<accession>A0ABS1M887</accession>
<keyword evidence="6 8" id="KW-1133">Transmembrane helix</keyword>
<feature type="transmembrane region" description="Helical" evidence="8">
    <location>
        <begin position="408"/>
        <end position="427"/>
    </location>
</feature>
<evidence type="ECO:0000256" key="8">
    <source>
        <dbReference type="SAM" id="Phobius"/>
    </source>
</evidence>
<dbReference type="InterPro" id="IPR036259">
    <property type="entry name" value="MFS_trans_sf"/>
</dbReference>
<feature type="transmembrane region" description="Helical" evidence="8">
    <location>
        <begin position="362"/>
        <end position="387"/>
    </location>
</feature>
<dbReference type="Gene3D" id="1.20.1720.10">
    <property type="entry name" value="Multidrug resistance protein D"/>
    <property type="match status" value="1"/>
</dbReference>
<feature type="transmembrane region" description="Helical" evidence="8">
    <location>
        <begin position="146"/>
        <end position="168"/>
    </location>
</feature>
<proteinExistence type="inferred from homology"/>
<evidence type="ECO:0000256" key="3">
    <source>
        <dbReference type="ARBA" id="ARBA00022448"/>
    </source>
</evidence>
<keyword evidence="3" id="KW-0813">Transport</keyword>
<feature type="transmembrane region" description="Helical" evidence="8">
    <location>
        <begin position="86"/>
        <end position="109"/>
    </location>
</feature>
<feature type="transmembrane region" description="Helical" evidence="8">
    <location>
        <begin position="336"/>
        <end position="356"/>
    </location>
</feature>
<evidence type="ECO:0000313" key="10">
    <source>
        <dbReference type="EMBL" id="MBL1076781.1"/>
    </source>
</evidence>
<feature type="transmembrane region" description="Helical" evidence="8">
    <location>
        <begin position="439"/>
        <end position="459"/>
    </location>
</feature>
<comment type="similarity">
    <text evidence="2">Belongs to the major facilitator superfamily. EmrB family.</text>
</comment>
<feature type="transmembrane region" description="Helical" evidence="8">
    <location>
        <begin position="205"/>
        <end position="223"/>
    </location>
</feature>
<evidence type="ECO:0000256" key="6">
    <source>
        <dbReference type="ARBA" id="ARBA00022989"/>
    </source>
</evidence>
<feature type="transmembrane region" description="Helical" evidence="8">
    <location>
        <begin position="115"/>
        <end position="134"/>
    </location>
</feature>
<dbReference type="EMBL" id="JAERRJ010000007">
    <property type="protein sequence ID" value="MBL1076781.1"/>
    <property type="molecule type" value="Genomic_DNA"/>
</dbReference>
<dbReference type="CDD" id="cd17321">
    <property type="entry name" value="MFS_MMR_MDR_like"/>
    <property type="match status" value="1"/>
</dbReference>
<name>A0ABS1M887_9NOCA</name>
<keyword evidence="5 8" id="KW-0812">Transmembrane</keyword>
<dbReference type="PRINTS" id="PR01036">
    <property type="entry name" value="TCRTETB"/>
</dbReference>
<reference evidence="10 11" key="1">
    <citation type="submission" date="2021-01" db="EMBL/GenBank/DDBJ databases">
        <title>WGS of actinomycetes isolated from Thailand.</title>
        <authorList>
            <person name="Thawai C."/>
        </authorList>
    </citation>
    <scope>NUCLEOTIDE SEQUENCE [LARGE SCALE GENOMIC DNA]</scope>
    <source>
        <strain evidence="10 11">LPG 2</strain>
    </source>
</reference>
<feature type="transmembrane region" description="Helical" evidence="8">
    <location>
        <begin position="229"/>
        <end position="250"/>
    </location>
</feature>
<evidence type="ECO:0000256" key="2">
    <source>
        <dbReference type="ARBA" id="ARBA00008537"/>
    </source>
</evidence>
<keyword evidence="4" id="KW-1003">Cell membrane</keyword>
<feature type="transmembrane region" description="Helical" evidence="8">
    <location>
        <begin position="55"/>
        <end position="74"/>
    </location>
</feature>
<feature type="transmembrane region" description="Helical" evidence="8">
    <location>
        <begin position="311"/>
        <end position="329"/>
    </location>
</feature>
<dbReference type="NCBIfam" id="TIGR00711">
    <property type="entry name" value="efflux_EmrB"/>
    <property type="match status" value="1"/>
</dbReference>
<dbReference type="Gene3D" id="1.20.1250.20">
    <property type="entry name" value="MFS general substrate transporter like domains"/>
    <property type="match status" value="1"/>
</dbReference>
<evidence type="ECO:0000259" key="9">
    <source>
        <dbReference type="PROSITE" id="PS50850"/>
    </source>
</evidence>
<dbReference type="Proteomes" id="UP000602198">
    <property type="component" value="Unassembled WGS sequence"/>
</dbReference>
<evidence type="ECO:0000256" key="7">
    <source>
        <dbReference type="ARBA" id="ARBA00023136"/>
    </source>
</evidence>
<dbReference type="PANTHER" id="PTHR42718">
    <property type="entry name" value="MAJOR FACILITATOR SUPERFAMILY MULTIDRUG TRANSPORTER MFSC"/>
    <property type="match status" value="1"/>
</dbReference>
<feature type="transmembrane region" description="Helical" evidence="8">
    <location>
        <begin position="15"/>
        <end position="35"/>
    </location>
</feature>
<dbReference type="InterPro" id="IPR004638">
    <property type="entry name" value="EmrB-like"/>
</dbReference>
<dbReference type="PANTHER" id="PTHR42718:SF9">
    <property type="entry name" value="MAJOR FACILITATOR SUPERFAMILY MULTIDRUG TRANSPORTER MFSC"/>
    <property type="match status" value="1"/>
</dbReference>
<gene>
    <name evidence="10" type="ORF">JK358_20500</name>
</gene>
<dbReference type="Pfam" id="PF07690">
    <property type="entry name" value="MFS_1"/>
    <property type="match status" value="1"/>
</dbReference>
<organism evidence="10 11">
    <name type="scientific">Nocardia acididurans</name>
    <dbReference type="NCBI Taxonomy" id="2802282"/>
    <lineage>
        <taxon>Bacteria</taxon>
        <taxon>Bacillati</taxon>
        <taxon>Actinomycetota</taxon>
        <taxon>Actinomycetes</taxon>
        <taxon>Mycobacteriales</taxon>
        <taxon>Nocardiaceae</taxon>
        <taxon>Nocardia</taxon>
    </lineage>
</organism>
<dbReference type="InterPro" id="IPR011701">
    <property type="entry name" value="MFS"/>
</dbReference>
<dbReference type="RefSeq" id="WP_201949317.1">
    <property type="nucleotide sequence ID" value="NZ_JAERRJ010000007.1"/>
</dbReference>
<feature type="transmembrane region" description="Helical" evidence="8">
    <location>
        <begin position="271"/>
        <end position="291"/>
    </location>
</feature>